<evidence type="ECO:0000256" key="8">
    <source>
        <dbReference type="ARBA" id="ARBA00047751"/>
    </source>
</evidence>
<dbReference type="InterPro" id="IPR029041">
    <property type="entry name" value="FAD-linked_oxidoreductase-like"/>
</dbReference>
<name>A0A7R9PZH0_9ACAR</name>
<keyword evidence="6" id="KW-0560">Oxidoreductase</keyword>
<keyword evidence="12" id="KW-1185">Reference proteome</keyword>
<evidence type="ECO:0000256" key="1">
    <source>
        <dbReference type="ARBA" id="ARBA00001974"/>
    </source>
</evidence>
<evidence type="ECO:0000256" key="2">
    <source>
        <dbReference type="ARBA" id="ARBA00004777"/>
    </source>
</evidence>
<organism evidence="11">
    <name type="scientific">Medioppia subpectinata</name>
    <dbReference type="NCBI Taxonomy" id="1979941"/>
    <lineage>
        <taxon>Eukaryota</taxon>
        <taxon>Metazoa</taxon>
        <taxon>Ecdysozoa</taxon>
        <taxon>Arthropoda</taxon>
        <taxon>Chelicerata</taxon>
        <taxon>Arachnida</taxon>
        <taxon>Acari</taxon>
        <taxon>Acariformes</taxon>
        <taxon>Sarcoptiformes</taxon>
        <taxon>Oribatida</taxon>
        <taxon>Brachypylina</taxon>
        <taxon>Oppioidea</taxon>
        <taxon>Oppiidae</taxon>
        <taxon>Medioppia</taxon>
    </lineage>
</organism>
<dbReference type="NCBIfam" id="TIGR00677">
    <property type="entry name" value="fadh2_euk"/>
    <property type="match status" value="1"/>
</dbReference>
<dbReference type="EC" id="1.5.1.53" evidence="7"/>
<dbReference type="GO" id="GO:0071949">
    <property type="term" value="F:FAD binding"/>
    <property type="evidence" value="ECO:0007669"/>
    <property type="project" value="TreeGrafter"/>
</dbReference>
<comment type="catalytic activity">
    <reaction evidence="8">
        <text>(6S)-5-methyl-5,6,7,8-tetrahydrofolate + NADP(+) = (6R)-5,10-methylene-5,6,7,8-tetrahydrofolate + NADPH + H(+)</text>
        <dbReference type="Rhea" id="RHEA:19817"/>
        <dbReference type="ChEBI" id="CHEBI:15378"/>
        <dbReference type="ChEBI" id="CHEBI:15636"/>
        <dbReference type="ChEBI" id="CHEBI:18608"/>
        <dbReference type="ChEBI" id="CHEBI:57783"/>
        <dbReference type="ChEBI" id="CHEBI:58349"/>
        <dbReference type="EC" id="1.5.1.53"/>
    </reaction>
    <physiologicalReaction direction="right-to-left" evidence="8">
        <dbReference type="Rhea" id="RHEA:19819"/>
    </physiologicalReaction>
</comment>
<dbReference type="Pfam" id="PF02219">
    <property type="entry name" value="MTHFR"/>
    <property type="match status" value="1"/>
</dbReference>
<protein>
    <recommendedName>
        <fullName evidence="7">methylenetetrahydrofolate reductase (NADPH)</fullName>
        <ecNumber evidence="7">1.5.1.53</ecNumber>
    </recommendedName>
</protein>
<proteinExistence type="inferred from homology"/>
<dbReference type="SUPFAM" id="SSF51730">
    <property type="entry name" value="FAD-linked oxidoreductase"/>
    <property type="match status" value="1"/>
</dbReference>
<evidence type="ECO:0000256" key="7">
    <source>
        <dbReference type="ARBA" id="ARBA00034530"/>
    </source>
</evidence>
<evidence type="ECO:0000256" key="9">
    <source>
        <dbReference type="RuleBase" id="RU004254"/>
    </source>
</evidence>
<dbReference type="CDD" id="cd00537">
    <property type="entry name" value="MTHFR"/>
    <property type="match status" value="1"/>
</dbReference>
<dbReference type="GO" id="GO:0106313">
    <property type="term" value="F:methylenetetrahydrofolate reductase (NADPH) activity"/>
    <property type="evidence" value="ECO:0007669"/>
    <property type="project" value="UniProtKB-EC"/>
</dbReference>
<dbReference type="OrthoDB" id="16284at2759"/>
<feature type="non-terminal residue" evidence="11">
    <location>
        <position position="1"/>
    </location>
</feature>
<comment type="pathway">
    <text evidence="2 9">One-carbon metabolism; tetrahydrofolate interconversion.</text>
</comment>
<dbReference type="GO" id="GO:0005829">
    <property type="term" value="C:cytosol"/>
    <property type="evidence" value="ECO:0007669"/>
    <property type="project" value="TreeGrafter"/>
</dbReference>
<evidence type="ECO:0000259" key="10">
    <source>
        <dbReference type="Pfam" id="PF21895"/>
    </source>
</evidence>
<feature type="domain" description="MTHFR SAM-binding regulatory" evidence="10">
    <location>
        <begin position="361"/>
        <end position="657"/>
    </location>
</feature>
<dbReference type="GO" id="GO:0035999">
    <property type="term" value="P:tetrahydrofolate interconversion"/>
    <property type="evidence" value="ECO:0007669"/>
    <property type="project" value="UniProtKB-UniPathway"/>
</dbReference>
<dbReference type="AlphaFoldDB" id="A0A7R9PZH0"/>
<reference evidence="11" key="1">
    <citation type="submission" date="2020-11" db="EMBL/GenBank/DDBJ databases">
        <authorList>
            <person name="Tran Van P."/>
        </authorList>
    </citation>
    <scope>NUCLEOTIDE SEQUENCE</scope>
</reference>
<dbReference type="Gene3D" id="3.20.20.220">
    <property type="match status" value="1"/>
</dbReference>
<gene>
    <name evidence="11" type="ORF">OSB1V03_LOCUS6173</name>
</gene>
<keyword evidence="5" id="KW-0274">FAD</keyword>
<evidence type="ECO:0000313" key="12">
    <source>
        <dbReference type="Proteomes" id="UP000759131"/>
    </source>
</evidence>
<dbReference type="PANTHER" id="PTHR45754:SF3">
    <property type="entry name" value="METHYLENETETRAHYDROFOLATE REDUCTASE (NADPH)"/>
    <property type="match status" value="1"/>
</dbReference>
<comment type="similarity">
    <text evidence="3">Belongs to the methylenetetrahydrofolate reductase family.</text>
</comment>
<evidence type="ECO:0000256" key="5">
    <source>
        <dbReference type="ARBA" id="ARBA00022827"/>
    </source>
</evidence>
<dbReference type="InterPro" id="IPR053806">
    <property type="entry name" value="MTHFR_C"/>
</dbReference>
<sequence>WGVLAVLKDRVSAVKWDAAPESGEVVANGQGVKDGVVSNGVPARKTSQPTAPYVPLIARMRKRMADGNVPFFSFEFFPPKTQEAAINLVARFDRLRQTGPLFCDITWHSAGNPGADTETSSITIAGVALNYSGLDTMLHITCVGMTEPDLRRHLERAKTIGIRNILALRGDRVGDHYDDDSQHELAPEFRYAVDLVRYIRREYGDYFTIAVAGYPSAHPESESVAEDLQRLKEKVDAGADFIITQLFFKSDVFVKYVKNCRRIGIEVPILAGIMPIQSYESLEKIGKLSKLDIPDTLLNDLDIIRSNDEAVRNYGIQWAVGLCRQVLAANVTPGLHFYTMNREVATCAILKELGLMSQVSRPLPWWPTGNHKRAAEDVRPIYWSGRPRSYVCRTQSWDEFPNGRWGQVDSPAFQTLENYYLFLEPKHSRKELLQMWGRELATEEDVWEVFHCYVSNAKNKYDKTVSVIPWNMDPLSAETSLLVKQLSQYNKRGVLTICSQPNINGVDSTHPVHGWGAKGGYVYQKAYLEFFTNEKNVMALIEALKNYPMVNYQIVDSTGKKSYSNFEDNKAIAVTWGVFPGREIIQPTVVDPISFKVWKDEAFSLWRDKWGHLYEEDSLSRRVLDDIHDNYYLVNLVDNEFPKECCLWQLLEDMFTIRSDSH</sequence>
<dbReference type="UniPathway" id="UPA00193"/>
<dbReference type="PANTHER" id="PTHR45754">
    <property type="entry name" value="METHYLENETETRAHYDROFOLATE REDUCTASE"/>
    <property type="match status" value="1"/>
</dbReference>
<feature type="non-terminal residue" evidence="11">
    <location>
        <position position="662"/>
    </location>
</feature>
<dbReference type="EMBL" id="OC857863">
    <property type="protein sequence ID" value="CAD7625740.1"/>
    <property type="molecule type" value="Genomic_DNA"/>
</dbReference>
<dbReference type="InterPro" id="IPR004621">
    <property type="entry name" value="Fadh2_euk"/>
</dbReference>
<comment type="cofactor">
    <cofactor evidence="1">
        <name>FAD</name>
        <dbReference type="ChEBI" id="CHEBI:57692"/>
    </cofactor>
</comment>
<evidence type="ECO:0000313" key="11">
    <source>
        <dbReference type="EMBL" id="CAD7625740.1"/>
    </source>
</evidence>
<dbReference type="Proteomes" id="UP000759131">
    <property type="component" value="Unassembled WGS sequence"/>
</dbReference>
<evidence type="ECO:0000256" key="4">
    <source>
        <dbReference type="ARBA" id="ARBA00022630"/>
    </source>
</evidence>
<dbReference type="Pfam" id="PF21895">
    <property type="entry name" value="MTHFR_C"/>
    <property type="match status" value="1"/>
</dbReference>
<evidence type="ECO:0000256" key="3">
    <source>
        <dbReference type="ARBA" id="ARBA00006743"/>
    </source>
</evidence>
<evidence type="ECO:0000256" key="6">
    <source>
        <dbReference type="ARBA" id="ARBA00023002"/>
    </source>
</evidence>
<keyword evidence="4" id="KW-0285">Flavoprotein</keyword>
<accession>A0A7R9PZH0</accession>
<dbReference type="EMBL" id="CAJPIZ010003288">
    <property type="protein sequence ID" value="CAG2106170.1"/>
    <property type="molecule type" value="Genomic_DNA"/>
</dbReference>
<dbReference type="GO" id="GO:0009086">
    <property type="term" value="P:methionine biosynthetic process"/>
    <property type="evidence" value="ECO:0007669"/>
    <property type="project" value="TreeGrafter"/>
</dbReference>
<dbReference type="InterPro" id="IPR003171">
    <property type="entry name" value="Mehydrof_redctse-like"/>
</dbReference>